<feature type="compositionally biased region" description="Polar residues" evidence="1">
    <location>
        <begin position="1"/>
        <end position="15"/>
    </location>
</feature>
<organism evidence="2 3">
    <name type="scientific">Potamilus streckersoni</name>
    <dbReference type="NCBI Taxonomy" id="2493646"/>
    <lineage>
        <taxon>Eukaryota</taxon>
        <taxon>Metazoa</taxon>
        <taxon>Spiralia</taxon>
        <taxon>Lophotrochozoa</taxon>
        <taxon>Mollusca</taxon>
        <taxon>Bivalvia</taxon>
        <taxon>Autobranchia</taxon>
        <taxon>Heteroconchia</taxon>
        <taxon>Palaeoheterodonta</taxon>
        <taxon>Unionida</taxon>
        <taxon>Unionoidea</taxon>
        <taxon>Unionidae</taxon>
        <taxon>Ambleminae</taxon>
        <taxon>Lampsilini</taxon>
        <taxon>Potamilus</taxon>
    </lineage>
</organism>
<evidence type="ECO:0000256" key="1">
    <source>
        <dbReference type="SAM" id="MobiDB-lite"/>
    </source>
</evidence>
<feature type="compositionally biased region" description="Low complexity" evidence="1">
    <location>
        <begin position="107"/>
        <end position="122"/>
    </location>
</feature>
<feature type="compositionally biased region" description="Low complexity" evidence="1">
    <location>
        <begin position="16"/>
        <end position="41"/>
    </location>
</feature>
<sequence>MTDQKQMDYTPSQKLPTSTIVPTSRVPTTTSTSPSSYPSPSFAEILHNSQIGGPSKPPSPNSVTIGEFLVLPTEECIKLLYPGKNETQPKPNETLFAGKVEKKNITNRQQAQQNCNNFQAPNKTNKNQINWEPSNVEKSKGTE</sequence>
<reference evidence="2" key="3">
    <citation type="submission" date="2023-05" db="EMBL/GenBank/DDBJ databases">
        <authorList>
            <person name="Smith C.H."/>
        </authorList>
    </citation>
    <scope>NUCLEOTIDE SEQUENCE</scope>
    <source>
        <strain evidence="2">CHS0354</strain>
        <tissue evidence="2">Mantle</tissue>
    </source>
</reference>
<evidence type="ECO:0000313" key="2">
    <source>
        <dbReference type="EMBL" id="KAK3581745.1"/>
    </source>
</evidence>
<comment type="caution">
    <text evidence="2">The sequence shown here is derived from an EMBL/GenBank/DDBJ whole genome shotgun (WGS) entry which is preliminary data.</text>
</comment>
<accession>A0AAE0VM38</accession>
<proteinExistence type="predicted"/>
<reference evidence="2" key="2">
    <citation type="journal article" date="2021" name="Genome Biol. Evol.">
        <title>Developing a high-quality reference genome for a parasitic bivalve with doubly uniparental inheritance (Bivalvia: Unionida).</title>
        <authorList>
            <person name="Smith C.H."/>
        </authorList>
    </citation>
    <scope>NUCLEOTIDE SEQUENCE</scope>
    <source>
        <strain evidence="2">CHS0354</strain>
        <tissue evidence="2">Mantle</tissue>
    </source>
</reference>
<dbReference type="Proteomes" id="UP001195483">
    <property type="component" value="Unassembled WGS sequence"/>
</dbReference>
<gene>
    <name evidence="2" type="ORF">CHS0354_035076</name>
</gene>
<feature type="compositionally biased region" description="Polar residues" evidence="1">
    <location>
        <begin position="123"/>
        <end position="133"/>
    </location>
</feature>
<dbReference type="EMBL" id="JAEAOA010002057">
    <property type="protein sequence ID" value="KAK3581745.1"/>
    <property type="molecule type" value="Genomic_DNA"/>
</dbReference>
<dbReference type="AlphaFoldDB" id="A0AAE0VM38"/>
<protein>
    <submittedName>
        <fullName evidence="2">Uncharacterized protein</fullName>
    </submittedName>
</protein>
<feature type="region of interest" description="Disordered" evidence="1">
    <location>
        <begin position="104"/>
        <end position="143"/>
    </location>
</feature>
<reference evidence="2" key="1">
    <citation type="journal article" date="2021" name="Genome Biol. Evol.">
        <title>A High-Quality Reference Genome for a Parasitic Bivalve with Doubly Uniparental Inheritance (Bivalvia: Unionida).</title>
        <authorList>
            <person name="Smith C.H."/>
        </authorList>
    </citation>
    <scope>NUCLEOTIDE SEQUENCE</scope>
    <source>
        <strain evidence="2">CHS0354</strain>
    </source>
</reference>
<evidence type="ECO:0000313" key="3">
    <source>
        <dbReference type="Proteomes" id="UP001195483"/>
    </source>
</evidence>
<keyword evidence="3" id="KW-1185">Reference proteome</keyword>
<name>A0AAE0VM38_9BIVA</name>
<feature type="region of interest" description="Disordered" evidence="1">
    <location>
        <begin position="1"/>
        <end position="60"/>
    </location>
</feature>